<dbReference type="WBParaSite" id="nRc.2.0.1.t28807-RA">
    <property type="protein sequence ID" value="nRc.2.0.1.t28807-RA"/>
    <property type="gene ID" value="nRc.2.0.1.g28807"/>
</dbReference>
<evidence type="ECO:0000313" key="3">
    <source>
        <dbReference type="WBParaSite" id="nRc.2.0.1.t28807-RA"/>
    </source>
</evidence>
<evidence type="ECO:0000256" key="1">
    <source>
        <dbReference type="SAM" id="MobiDB-lite"/>
    </source>
</evidence>
<proteinExistence type="predicted"/>
<dbReference type="Proteomes" id="UP000887565">
    <property type="component" value="Unplaced"/>
</dbReference>
<feature type="region of interest" description="Disordered" evidence="1">
    <location>
        <begin position="1"/>
        <end position="24"/>
    </location>
</feature>
<keyword evidence="2" id="KW-1185">Reference proteome</keyword>
<feature type="compositionally biased region" description="Basic and acidic residues" evidence="1">
    <location>
        <begin position="1"/>
        <end position="15"/>
    </location>
</feature>
<organism evidence="2 3">
    <name type="scientific">Romanomermis culicivorax</name>
    <name type="common">Nematode worm</name>
    <dbReference type="NCBI Taxonomy" id="13658"/>
    <lineage>
        <taxon>Eukaryota</taxon>
        <taxon>Metazoa</taxon>
        <taxon>Ecdysozoa</taxon>
        <taxon>Nematoda</taxon>
        <taxon>Enoplea</taxon>
        <taxon>Dorylaimia</taxon>
        <taxon>Mermithida</taxon>
        <taxon>Mermithoidea</taxon>
        <taxon>Mermithidae</taxon>
        <taxon>Romanomermis</taxon>
    </lineage>
</organism>
<accession>A0A915JSH4</accession>
<protein>
    <submittedName>
        <fullName evidence="3">Uncharacterized protein</fullName>
    </submittedName>
</protein>
<name>A0A915JSH4_ROMCU</name>
<evidence type="ECO:0000313" key="2">
    <source>
        <dbReference type="Proteomes" id="UP000887565"/>
    </source>
</evidence>
<reference evidence="3" key="1">
    <citation type="submission" date="2022-11" db="UniProtKB">
        <authorList>
            <consortium name="WormBaseParasite"/>
        </authorList>
    </citation>
    <scope>IDENTIFICATION</scope>
</reference>
<sequence length="96" mass="11220">MAGRWRLKEPMRENDNEMIEDGDGPGTAVGSLRLLLFFTSKSIYILERENLVRRHKATTVDRRRGGKPTMATVDIWTVVMEARRRHFLDNRRMCGE</sequence>
<dbReference type="AlphaFoldDB" id="A0A915JSH4"/>